<name>A0ABW4Z9N3_9BACT</name>
<dbReference type="RefSeq" id="WP_377177760.1">
    <property type="nucleotide sequence ID" value="NZ_JBHUJB010000028.1"/>
</dbReference>
<keyword evidence="1" id="KW-0378">Hydrolase</keyword>
<organism evidence="1 2">
    <name type="scientific">Rubritalea tangerina</name>
    <dbReference type="NCBI Taxonomy" id="430798"/>
    <lineage>
        <taxon>Bacteria</taxon>
        <taxon>Pseudomonadati</taxon>
        <taxon>Verrucomicrobiota</taxon>
        <taxon>Verrucomicrobiia</taxon>
        <taxon>Verrucomicrobiales</taxon>
        <taxon>Rubritaleaceae</taxon>
        <taxon>Rubritalea</taxon>
    </lineage>
</organism>
<dbReference type="SUPFAM" id="SSF53474">
    <property type="entry name" value="alpha/beta-Hydrolases"/>
    <property type="match status" value="1"/>
</dbReference>
<dbReference type="GO" id="GO:0016787">
    <property type="term" value="F:hydrolase activity"/>
    <property type="evidence" value="ECO:0007669"/>
    <property type="project" value="UniProtKB-KW"/>
</dbReference>
<evidence type="ECO:0000313" key="2">
    <source>
        <dbReference type="Proteomes" id="UP001597389"/>
    </source>
</evidence>
<dbReference type="InterPro" id="IPR003386">
    <property type="entry name" value="LACT/PDAT_acylTrfase"/>
</dbReference>
<comment type="caution">
    <text evidence="1">The sequence shown here is derived from an EMBL/GenBank/DDBJ whole genome shotgun (WGS) entry which is preliminary data.</text>
</comment>
<dbReference type="Gene3D" id="3.40.50.1820">
    <property type="entry name" value="alpha/beta hydrolase"/>
    <property type="match status" value="1"/>
</dbReference>
<dbReference type="Proteomes" id="UP001597389">
    <property type="component" value="Unassembled WGS sequence"/>
</dbReference>
<sequence>MTQEIKPPDLNALYDEAAAKHHESRNPVIVIPGILGSRLVDRQTGLPVWGMFDGAYLDPSKHGNAAMVALPMQRGKALRALKDSVEADVALDRLKIRVFGVPVEAKAYAGILETLGAAGYQDQQLAEAGAIDYGNDHFTCFQFAYDWRRSNVENAGRLAEFIREKEAYVRKKHREVYGKDRGEIKFDIVAHSMGGLIARYYLRYGGQSLPSDGSLPQLNWAGARHVNQLIMVGTPNSGSVLAFEDLAKGKKFAPGWAQKLGVVSIPNYSTGVLGTYPSLYELMPRTRHRAYVDDQTDDIVNVYDVGNWERYGWGLMQAKESSQLDAILSKVSDRVERREIARDHLRKCLKNAEQFQRSLDKKVVPPVEVKLRLVAGDAVATKERVQIQLDSGVFEATKYGPGDGIVLRSSALGDERVGKGYAPKVQSSMVLDDVLFLFRDHLTMTQDPIFSDNVLYRLLEE</sequence>
<dbReference type="Pfam" id="PF02450">
    <property type="entry name" value="LCAT"/>
    <property type="match status" value="1"/>
</dbReference>
<dbReference type="InterPro" id="IPR029058">
    <property type="entry name" value="AB_hydrolase_fold"/>
</dbReference>
<reference evidence="2" key="1">
    <citation type="journal article" date="2019" name="Int. J. Syst. Evol. Microbiol.">
        <title>The Global Catalogue of Microorganisms (GCM) 10K type strain sequencing project: providing services to taxonomists for standard genome sequencing and annotation.</title>
        <authorList>
            <consortium name="The Broad Institute Genomics Platform"/>
            <consortium name="The Broad Institute Genome Sequencing Center for Infectious Disease"/>
            <person name="Wu L."/>
            <person name="Ma J."/>
        </authorList>
    </citation>
    <scope>NUCLEOTIDE SEQUENCE [LARGE SCALE GENOMIC DNA]</scope>
    <source>
        <strain evidence="2">CCUG 57942</strain>
    </source>
</reference>
<dbReference type="EMBL" id="JBHUJB010000028">
    <property type="protein sequence ID" value="MFD2158526.1"/>
    <property type="molecule type" value="Genomic_DNA"/>
</dbReference>
<protein>
    <submittedName>
        <fullName evidence="1">Lipase family alpha/beta hydrolase</fullName>
    </submittedName>
</protein>
<proteinExistence type="predicted"/>
<evidence type="ECO:0000313" key="1">
    <source>
        <dbReference type="EMBL" id="MFD2158526.1"/>
    </source>
</evidence>
<accession>A0ABW4Z9N3</accession>
<keyword evidence="2" id="KW-1185">Reference proteome</keyword>
<dbReference type="PANTHER" id="PTHR11440">
    <property type="entry name" value="LECITHIN-CHOLESTEROL ACYLTRANSFERASE-RELATED"/>
    <property type="match status" value="1"/>
</dbReference>
<gene>
    <name evidence="1" type="ORF">ACFSW8_06425</name>
</gene>